<proteinExistence type="predicted"/>
<feature type="non-terminal residue" evidence="2">
    <location>
        <position position="1"/>
    </location>
</feature>
<organism evidence="2 3">
    <name type="scientific">Frankliniella fusca</name>
    <dbReference type="NCBI Taxonomy" id="407009"/>
    <lineage>
        <taxon>Eukaryota</taxon>
        <taxon>Metazoa</taxon>
        <taxon>Ecdysozoa</taxon>
        <taxon>Arthropoda</taxon>
        <taxon>Hexapoda</taxon>
        <taxon>Insecta</taxon>
        <taxon>Pterygota</taxon>
        <taxon>Neoptera</taxon>
        <taxon>Paraneoptera</taxon>
        <taxon>Thysanoptera</taxon>
        <taxon>Terebrantia</taxon>
        <taxon>Thripoidea</taxon>
        <taxon>Thripidae</taxon>
        <taxon>Frankliniella</taxon>
    </lineage>
</organism>
<protein>
    <submittedName>
        <fullName evidence="2">Ribonuclease 3</fullName>
    </submittedName>
</protein>
<feature type="domain" description="Mutator-like transposase" evidence="1">
    <location>
        <begin position="102"/>
        <end position="254"/>
    </location>
</feature>
<dbReference type="EMBL" id="JAHWGI010001324">
    <property type="protein sequence ID" value="KAK3928232.1"/>
    <property type="molecule type" value="Genomic_DNA"/>
</dbReference>
<dbReference type="Proteomes" id="UP001219518">
    <property type="component" value="Unassembled WGS sequence"/>
</dbReference>
<sequence>MSPVFRNGWTVWFQSRTAITYAAVRTLVAAINMPAPTKKTYAHFKDKLADIMEAAAMDEILEVGKRAKAHAIAVGNVKDGIPWAFWMDNGPNVCENVNMTPPQDRKNYEGPSTGMEAALAIEASRNSMEMHGVMILKYIGDGDSSEGARLPAASPYGAKCVIQKVECKNHELRNFKRALIDISTPALPCPEGVTQLGLKTLKKAVRENMLRMSTGVSKSCEYRGETEKDLGHHERVRNLRKDIMNTPCHVFGEH</sequence>
<dbReference type="InterPro" id="IPR049012">
    <property type="entry name" value="Mutator_transp_dom"/>
</dbReference>
<reference evidence="2" key="1">
    <citation type="submission" date="2021-07" db="EMBL/GenBank/DDBJ databases">
        <authorList>
            <person name="Catto M.A."/>
            <person name="Jacobson A."/>
            <person name="Kennedy G."/>
            <person name="Labadie P."/>
            <person name="Hunt B.G."/>
            <person name="Srinivasan R."/>
        </authorList>
    </citation>
    <scope>NUCLEOTIDE SEQUENCE</scope>
    <source>
        <strain evidence="2">PL_HMW_Pooled</strain>
        <tissue evidence="2">Head</tissue>
    </source>
</reference>
<gene>
    <name evidence="2" type="ORF">KUF71_000502</name>
</gene>
<evidence type="ECO:0000313" key="2">
    <source>
        <dbReference type="EMBL" id="KAK3928232.1"/>
    </source>
</evidence>
<dbReference type="AlphaFoldDB" id="A0AAE1HVI5"/>
<evidence type="ECO:0000259" key="1">
    <source>
        <dbReference type="Pfam" id="PF20700"/>
    </source>
</evidence>
<comment type="caution">
    <text evidence="2">The sequence shown here is derived from an EMBL/GenBank/DDBJ whole genome shotgun (WGS) entry which is preliminary data.</text>
</comment>
<reference evidence="2" key="2">
    <citation type="journal article" date="2023" name="BMC Genomics">
        <title>Pest status, molecular evolution, and epigenetic factors derived from the genome assembly of Frankliniella fusca, a thysanopteran phytovirus vector.</title>
        <authorList>
            <person name="Catto M.A."/>
            <person name="Labadie P.E."/>
            <person name="Jacobson A.L."/>
            <person name="Kennedy G.G."/>
            <person name="Srinivasan R."/>
            <person name="Hunt B.G."/>
        </authorList>
    </citation>
    <scope>NUCLEOTIDE SEQUENCE</scope>
    <source>
        <strain evidence="2">PL_HMW_Pooled</strain>
    </source>
</reference>
<name>A0AAE1HVI5_9NEOP</name>
<keyword evidence="3" id="KW-1185">Reference proteome</keyword>
<evidence type="ECO:0000313" key="3">
    <source>
        <dbReference type="Proteomes" id="UP001219518"/>
    </source>
</evidence>
<dbReference type="Pfam" id="PF20700">
    <property type="entry name" value="Mutator"/>
    <property type="match status" value="1"/>
</dbReference>
<accession>A0AAE1HVI5</accession>